<name>A0A8B2VM64_CUTAC</name>
<comment type="caution">
    <text evidence="1">The sequence shown here is derived from an EMBL/GenBank/DDBJ whole genome shotgun (WGS) entry which is preliminary data.</text>
</comment>
<proteinExistence type="predicted"/>
<dbReference type="RefSeq" id="WP_002515889.1">
    <property type="nucleotide sequence ID" value="NZ_AP022844.1"/>
</dbReference>
<dbReference type="EMBL" id="MVCE01000002">
    <property type="protein sequence ID" value="PGF35261.1"/>
    <property type="molecule type" value="Genomic_DNA"/>
</dbReference>
<accession>A0A8B2VM64</accession>
<dbReference type="SUPFAM" id="SSF52540">
    <property type="entry name" value="P-loop containing nucleoside triphosphate hydrolases"/>
    <property type="match status" value="1"/>
</dbReference>
<dbReference type="InterPro" id="IPR027417">
    <property type="entry name" value="P-loop_NTPase"/>
</dbReference>
<evidence type="ECO:0000313" key="2">
    <source>
        <dbReference type="Proteomes" id="UP000226191"/>
    </source>
</evidence>
<dbReference type="Gene3D" id="3.40.50.300">
    <property type="entry name" value="P-loop containing nucleotide triphosphate hydrolases"/>
    <property type="match status" value="1"/>
</dbReference>
<protein>
    <submittedName>
        <fullName evidence="1">Uncharacterized protein</fullName>
    </submittedName>
</protein>
<evidence type="ECO:0000313" key="1">
    <source>
        <dbReference type="EMBL" id="PGF35261.1"/>
    </source>
</evidence>
<dbReference type="GeneID" id="92856027"/>
<organism evidence="1 2">
    <name type="scientific">Cutibacterium acnes</name>
    <name type="common">Propionibacterium acnes</name>
    <dbReference type="NCBI Taxonomy" id="1747"/>
    <lineage>
        <taxon>Bacteria</taxon>
        <taxon>Bacillati</taxon>
        <taxon>Actinomycetota</taxon>
        <taxon>Actinomycetes</taxon>
        <taxon>Propionibacteriales</taxon>
        <taxon>Propionibacteriaceae</taxon>
        <taxon>Cutibacterium</taxon>
    </lineage>
</organism>
<gene>
    <name evidence="1" type="ORF">B1B09_06695</name>
</gene>
<dbReference type="Proteomes" id="UP000226191">
    <property type="component" value="Unassembled WGS sequence"/>
</dbReference>
<sequence>MSIILLTSPGGAPGLTTTALGLALTWPRDVVLVDADPCPGHVIESGYLTGRIPPRPGLIGLATAFRDGADPVQTMWEETIPLPHDSGDRMVRLLSGYGHLGQAFLMGAAWSSLASAMIDLGQAGVDVIVDAGRLGPETLPGSLVSRASLIGIVTGSRLRQLAGLSMRAEEVEAMSSATTGTVGLVIVGPGRPYNSREIGHQFGLPVFGDVVFNAHAAAVLSDGEPAGKRWSRGRYVTSMQSMAESMRERIRRADQAITGPEILSTSAMGVAS</sequence>
<dbReference type="AlphaFoldDB" id="A0A8B2VM64"/>
<reference evidence="1 2" key="1">
    <citation type="submission" date="2017-02" db="EMBL/GenBank/DDBJ databases">
        <title>Prevalence of linear plasmids in Cutibacterium acnes isolates obtained from cancerous prostatic tissue.</title>
        <authorList>
            <person name="Davidsson S."/>
            <person name="Bruggemann H."/>
        </authorList>
    </citation>
    <scope>NUCLEOTIDE SEQUENCE [LARGE SCALE GENOMIC DNA]</scope>
    <source>
        <strain evidence="1 2">11-78</strain>
    </source>
</reference>